<name>A0ACC1MTI7_9PEZI</name>
<accession>A0ACC1MTI7</accession>
<protein>
    <submittedName>
        <fullName evidence="1">Uncharacterized protein</fullName>
    </submittedName>
</protein>
<proteinExistence type="predicted"/>
<comment type="caution">
    <text evidence="1">The sequence shown here is derived from an EMBL/GenBank/DDBJ whole genome shotgun (WGS) entry which is preliminary data.</text>
</comment>
<organism evidence="1 2">
    <name type="scientific">Xylaria curta</name>
    <dbReference type="NCBI Taxonomy" id="42375"/>
    <lineage>
        <taxon>Eukaryota</taxon>
        <taxon>Fungi</taxon>
        <taxon>Dikarya</taxon>
        <taxon>Ascomycota</taxon>
        <taxon>Pezizomycotina</taxon>
        <taxon>Sordariomycetes</taxon>
        <taxon>Xylariomycetidae</taxon>
        <taxon>Xylariales</taxon>
        <taxon>Xylariaceae</taxon>
        <taxon>Xylaria</taxon>
    </lineage>
</organism>
<evidence type="ECO:0000313" key="2">
    <source>
        <dbReference type="Proteomes" id="UP001143856"/>
    </source>
</evidence>
<sequence>MPRCSLSLILFAAFSYAFSTALPEDWPAAQRPLFTSDDASCLTSYSNRYDMVRGRNLVPIVTSDSINWTWEQPAISPLNYTAGEQWEFDGVSSDGTQAFILGLYRDPNYSFSGTGNLRVHAEFVFDDGSRYAVVDYAEEATVTTCPGVGTHGVWRGPGFVYSFDVTEDMSRARWTMESSEVNASVVMKSHSRPRYPDNTMWHENTHGSVAVVPHFFWAEPIPTAEVEVRVAVRNKGYSWTGVGGHERLWAAFNWRTCLRNLKIVRLQAGPFSLSLWEFGSSRIPNMTFSSVAMFENGEKVFGVAGTSHGDPAAEVEEVKEGGESFRVAETIRW</sequence>
<dbReference type="Proteomes" id="UP001143856">
    <property type="component" value="Unassembled WGS sequence"/>
</dbReference>
<gene>
    <name evidence="1" type="ORF">NUW58_g9819</name>
</gene>
<evidence type="ECO:0000313" key="1">
    <source>
        <dbReference type="EMBL" id="KAJ2970033.1"/>
    </source>
</evidence>
<keyword evidence="2" id="KW-1185">Reference proteome</keyword>
<dbReference type="EMBL" id="JAPDGR010003811">
    <property type="protein sequence ID" value="KAJ2970033.1"/>
    <property type="molecule type" value="Genomic_DNA"/>
</dbReference>
<reference evidence="1" key="1">
    <citation type="submission" date="2022-10" db="EMBL/GenBank/DDBJ databases">
        <title>Genome Sequence of Xylaria curta.</title>
        <authorList>
            <person name="Buettner E."/>
        </authorList>
    </citation>
    <scope>NUCLEOTIDE SEQUENCE</scope>
    <source>
        <strain evidence="1">Babe10</strain>
    </source>
</reference>